<sequence>MSFFVMNWRNVNKIEYYFTLALIAFVLSFVFLPSSKAVNNFYYVFLGLPALWMFFCGRFHLERHTPLLWLWVAFMLWMLLAAIQVQTLQYLKHWLYVAVFCGLIVLLVDYRVLRQYRLCFAIFLIFLLYILMTTAYYWYTGSHPVGRRVGDLPMRMSGPTYASIVLSAFFALGAWVLLSRNNWFAFVLCSSLVVFCTAYVLQSRAGVLGAFLVIGAGCFYSLWFAENWRYRMLVLLTMVIGASGLFWMFGNQPVFQLLVARADSGRFELWQAHYETFLECRTWLGCAPDYFADIAIFGGRVIIEHPHNIIFSVLLYHGWVGFLGFLTILALTFFAAWQQRNAWGCFLLVSLLMLMFEGSRLVNQPSELWLLIFLPCMLILAEQVRGGSEKV</sequence>
<feature type="domain" description="O-antigen ligase-related" evidence="6">
    <location>
        <begin position="191"/>
        <end position="326"/>
    </location>
</feature>
<feature type="transmembrane region" description="Helical" evidence="5">
    <location>
        <begin position="183"/>
        <end position="201"/>
    </location>
</feature>
<keyword evidence="4 5" id="KW-0472">Membrane</keyword>
<dbReference type="OrthoDB" id="6946666at2"/>
<evidence type="ECO:0000256" key="5">
    <source>
        <dbReference type="SAM" id="Phobius"/>
    </source>
</evidence>
<evidence type="ECO:0000256" key="1">
    <source>
        <dbReference type="ARBA" id="ARBA00004141"/>
    </source>
</evidence>
<accession>A0A1I4T0R8</accession>
<dbReference type="EMBL" id="FOUI01000012">
    <property type="protein sequence ID" value="SFM70324.1"/>
    <property type="molecule type" value="Genomic_DNA"/>
</dbReference>
<dbReference type="PANTHER" id="PTHR37422:SF13">
    <property type="entry name" value="LIPOPOLYSACCHARIDE BIOSYNTHESIS PROTEIN PA4999-RELATED"/>
    <property type="match status" value="1"/>
</dbReference>
<dbReference type="InterPro" id="IPR007016">
    <property type="entry name" value="O-antigen_ligase-rel_domated"/>
</dbReference>
<feature type="transmembrane region" description="Helical" evidence="5">
    <location>
        <begin position="16"/>
        <end position="35"/>
    </location>
</feature>
<dbReference type="Pfam" id="PF04932">
    <property type="entry name" value="Wzy_C"/>
    <property type="match status" value="1"/>
</dbReference>
<dbReference type="PANTHER" id="PTHR37422">
    <property type="entry name" value="TEICHURONIC ACID BIOSYNTHESIS PROTEIN TUAE"/>
    <property type="match status" value="1"/>
</dbReference>
<feature type="transmembrane region" description="Helical" evidence="5">
    <location>
        <begin position="159"/>
        <end position="178"/>
    </location>
</feature>
<feature type="transmembrane region" description="Helical" evidence="5">
    <location>
        <begin position="94"/>
        <end position="113"/>
    </location>
</feature>
<protein>
    <submittedName>
        <fullName evidence="7">O-Antigen ligase</fullName>
    </submittedName>
</protein>
<evidence type="ECO:0000256" key="4">
    <source>
        <dbReference type="ARBA" id="ARBA00023136"/>
    </source>
</evidence>
<dbReference type="STRING" id="1720063.SAMN05216217_11256"/>
<keyword evidence="3 5" id="KW-1133">Transmembrane helix</keyword>
<feature type="transmembrane region" description="Helical" evidence="5">
    <location>
        <begin position="232"/>
        <end position="249"/>
    </location>
</feature>
<keyword evidence="2 5" id="KW-0812">Transmembrane</keyword>
<feature type="transmembrane region" description="Helical" evidence="5">
    <location>
        <begin position="120"/>
        <end position="139"/>
    </location>
</feature>
<organism evidence="7 8">
    <name type="scientific">Halopseudomonas yangmingensis</name>
    <dbReference type="NCBI Taxonomy" id="1720063"/>
    <lineage>
        <taxon>Bacteria</taxon>
        <taxon>Pseudomonadati</taxon>
        <taxon>Pseudomonadota</taxon>
        <taxon>Gammaproteobacteria</taxon>
        <taxon>Pseudomonadales</taxon>
        <taxon>Pseudomonadaceae</taxon>
        <taxon>Halopseudomonas</taxon>
    </lineage>
</organism>
<dbReference type="Proteomes" id="UP000243629">
    <property type="component" value="Unassembled WGS sequence"/>
</dbReference>
<dbReference type="InterPro" id="IPR051533">
    <property type="entry name" value="WaaL-like"/>
</dbReference>
<feature type="transmembrane region" description="Helical" evidence="5">
    <location>
        <begin position="207"/>
        <end position="225"/>
    </location>
</feature>
<evidence type="ECO:0000313" key="8">
    <source>
        <dbReference type="Proteomes" id="UP000243629"/>
    </source>
</evidence>
<gene>
    <name evidence="7" type="ORF">SAMN05216217_11256</name>
</gene>
<name>A0A1I4T0R8_9GAMM</name>
<feature type="transmembrane region" description="Helical" evidence="5">
    <location>
        <begin position="314"/>
        <end position="336"/>
    </location>
</feature>
<dbReference type="GO" id="GO:0016874">
    <property type="term" value="F:ligase activity"/>
    <property type="evidence" value="ECO:0007669"/>
    <property type="project" value="UniProtKB-KW"/>
</dbReference>
<evidence type="ECO:0000256" key="2">
    <source>
        <dbReference type="ARBA" id="ARBA00022692"/>
    </source>
</evidence>
<dbReference type="GO" id="GO:0016020">
    <property type="term" value="C:membrane"/>
    <property type="evidence" value="ECO:0007669"/>
    <property type="project" value="UniProtKB-SubCell"/>
</dbReference>
<proteinExistence type="predicted"/>
<reference evidence="8" key="1">
    <citation type="submission" date="2016-10" db="EMBL/GenBank/DDBJ databases">
        <authorList>
            <person name="Varghese N."/>
            <person name="Submissions S."/>
        </authorList>
    </citation>
    <scope>NUCLEOTIDE SEQUENCE [LARGE SCALE GENOMIC DNA]</scope>
    <source>
        <strain evidence="8">DSM 24213</strain>
    </source>
</reference>
<feature type="transmembrane region" description="Helical" evidence="5">
    <location>
        <begin position="41"/>
        <end position="61"/>
    </location>
</feature>
<evidence type="ECO:0000259" key="6">
    <source>
        <dbReference type="Pfam" id="PF04932"/>
    </source>
</evidence>
<evidence type="ECO:0000256" key="3">
    <source>
        <dbReference type="ARBA" id="ARBA00022989"/>
    </source>
</evidence>
<comment type="subcellular location">
    <subcellularLocation>
        <location evidence="1">Membrane</location>
        <topology evidence="1">Multi-pass membrane protein</topology>
    </subcellularLocation>
</comment>
<keyword evidence="7" id="KW-0436">Ligase</keyword>
<evidence type="ECO:0000313" key="7">
    <source>
        <dbReference type="EMBL" id="SFM70324.1"/>
    </source>
</evidence>
<feature type="transmembrane region" description="Helical" evidence="5">
    <location>
        <begin position="68"/>
        <end position="88"/>
    </location>
</feature>
<keyword evidence="8" id="KW-1185">Reference proteome</keyword>
<dbReference type="AlphaFoldDB" id="A0A1I4T0R8"/>